<dbReference type="PROSITE" id="PS50968">
    <property type="entry name" value="BIOTINYL_LIPOYL"/>
    <property type="match status" value="2"/>
</dbReference>
<evidence type="ECO:0000256" key="3">
    <source>
        <dbReference type="ARBA" id="ARBA00011484"/>
    </source>
</evidence>
<dbReference type="Gene3D" id="2.40.50.100">
    <property type="match status" value="2"/>
</dbReference>
<comment type="subunit">
    <text evidence="3">Forms a 24-polypeptide structural core with octahedral symmetry.</text>
</comment>
<dbReference type="InterPro" id="IPR050743">
    <property type="entry name" value="2-oxoacid_DH_E2_comp"/>
</dbReference>
<protein>
    <recommendedName>
        <fullName evidence="7">Dihydrolipoamide acetyltransferase component of pyruvate dehydrogenase complex</fullName>
        <ecNumber evidence="7">2.3.1.-</ecNumber>
    </recommendedName>
</protein>
<dbReference type="InterPro" id="IPR023213">
    <property type="entry name" value="CAT-like_dom_sf"/>
</dbReference>
<dbReference type="Proteomes" id="UP000287865">
    <property type="component" value="Unassembled WGS sequence"/>
</dbReference>
<reference evidence="12 14" key="1">
    <citation type="journal article" date="2018" name="Front. Microbiol.">
        <title>Genome-Based Analysis Reveals the Taxonomy and Diversity of the Family Idiomarinaceae.</title>
        <authorList>
            <person name="Liu Y."/>
            <person name="Lai Q."/>
            <person name="Shao Z."/>
        </authorList>
    </citation>
    <scope>NUCLEOTIDE SEQUENCE [LARGE SCALE GENOMIC DNA]</scope>
    <source>
        <strain evidence="12 14">CF12-14</strain>
    </source>
</reference>
<dbReference type="PANTHER" id="PTHR43178">
    <property type="entry name" value="DIHYDROLIPOAMIDE ACETYLTRANSFERASE COMPONENT OF PYRUVATE DEHYDROGENASE COMPLEX"/>
    <property type="match status" value="1"/>
</dbReference>
<dbReference type="InterPro" id="IPR003016">
    <property type="entry name" value="2-oxoA_DH_lipoyl-BS"/>
</dbReference>
<sequence>MSTDFILPDIGEGIVECEIVEWLVAEGDSVQEDQVVVEVMTDKAVVEIPAKSDGTVARLYYAKGDIAKVGEPLFAINDGQAAATSESKPQPKEPAPSTKQEQQASAPKPASTSTTRNASANDFILPDIGEGIVECEIVEWHVNEGDRVEEDQVVVEVMTDKAVVEIPAKSDGVVSKLYHAKGDIAKVGKPLFALQTAGQANTATTPADTKKDAQDANSNGAASSAPARAAAQGKALASPAVRRRAREANVNIADVPGSGAKGRVLKEDIQAFLNDQTADNKGVQQPISGTQQVAKPAGGTRTEPLKGVKAAMARQMAESVRTIPHFTYAEEFDLTELRRVHQRLKAKYAEQGVKLTLMPFFIKALSLAIKEYPIMNAQLNDEATEITYFDDHNIGMAVATKIGLMVPNIKGVQNMTLLQVAEEVTRLTNAARDGKVSQADMKGGTITISNIGVVGGTVTTPIINKPEAAIVALGKVQQLPRFDEHGAVVARDIMTASWSGDHRIIDGATVANFNNRWKEFLEDPTSMLVAMS</sequence>
<comment type="caution">
    <text evidence="11">The sequence shown here is derived from an EMBL/GenBank/DDBJ whole genome shotgun (WGS) entry which is preliminary data.</text>
</comment>
<dbReference type="SUPFAM" id="SSF51230">
    <property type="entry name" value="Single hybrid motif"/>
    <property type="match status" value="2"/>
</dbReference>
<dbReference type="OrthoDB" id="9805770at2"/>
<feature type="region of interest" description="Disordered" evidence="8">
    <location>
        <begin position="199"/>
        <end position="243"/>
    </location>
</feature>
<dbReference type="Gene3D" id="3.30.559.10">
    <property type="entry name" value="Chloramphenicol acetyltransferase-like domain"/>
    <property type="match status" value="1"/>
</dbReference>
<evidence type="ECO:0000313" key="13">
    <source>
        <dbReference type="Proteomes" id="UP000249203"/>
    </source>
</evidence>
<dbReference type="EMBL" id="QLMD01000001">
    <property type="protein sequence ID" value="RAK01695.1"/>
    <property type="molecule type" value="Genomic_DNA"/>
</dbReference>
<evidence type="ECO:0000256" key="8">
    <source>
        <dbReference type="SAM" id="MobiDB-lite"/>
    </source>
</evidence>
<evidence type="ECO:0000259" key="9">
    <source>
        <dbReference type="PROSITE" id="PS50968"/>
    </source>
</evidence>
<comment type="cofactor">
    <cofactor evidence="1 7">
        <name>(R)-lipoate</name>
        <dbReference type="ChEBI" id="CHEBI:83088"/>
    </cofactor>
</comment>
<keyword evidence="5 7" id="KW-0450">Lipoyl</keyword>
<feature type="compositionally biased region" description="Low complexity" evidence="8">
    <location>
        <begin position="215"/>
        <end position="240"/>
    </location>
</feature>
<feature type="compositionally biased region" description="Polar residues" evidence="8">
    <location>
        <begin position="97"/>
        <end position="120"/>
    </location>
</feature>
<dbReference type="InterPro" id="IPR000089">
    <property type="entry name" value="Biotin_lipoyl"/>
</dbReference>
<reference evidence="11 13" key="2">
    <citation type="submission" date="2018-06" db="EMBL/GenBank/DDBJ databases">
        <title>Genomic Encyclopedia of Type Strains, Phase III (KMG-III): the genomes of soil and plant-associated and newly described type strains.</title>
        <authorList>
            <person name="Whitman W."/>
        </authorList>
    </citation>
    <scope>NUCLEOTIDE SEQUENCE [LARGE SCALE GENOMIC DNA]</scope>
    <source>
        <strain evidence="11 13">CGMCC 1.15366</strain>
    </source>
</reference>
<dbReference type="Gene3D" id="4.10.320.10">
    <property type="entry name" value="E3-binding domain"/>
    <property type="match status" value="1"/>
</dbReference>
<dbReference type="EMBL" id="PIPK01000001">
    <property type="protein sequence ID" value="RUO28517.1"/>
    <property type="molecule type" value="Genomic_DNA"/>
</dbReference>
<gene>
    <name evidence="11" type="ORF">B0I24_101319</name>
    <name evidence="12" type="ORF">CWE07_01535</name>
</gene>
<evidence type="ECO:0000256" key="7">
    <source>
        <dbReference type="RuleBase" id="RU003423"/>
    </source>
</evidence>
<dbReference type="InterPro" id="IPR036625">
    <property type="entry name" value="E3-bd_dom_sf"/>
</dbReference>
<name>A0A327X484_9GAMM</name>
<feature type="domain" description="Peripheral subunit-binding (PSBD)" evidence="10">
    <location>
        <begin position="236"/>
        <end position="273"/>
    </location>
</feature>
<dbReference type="InterPro" id="IPR004167">
    <property type="entry name" value="PSBD"/>
</dbReference>
<evidence type="ECO:0000256" key="4">
    <source>
        <dbReference type="ARBA" id="ARBA00022679"/>
    </source>
</evidence>
<dbReference type="PROSITE" id="PS00189">
    <property type="entry name" value="LIPOYL"/>
    <property type="match status" value="2"/>
</dbReference>
<evidence type="ECO:0000313" key="14">
    <source>
        <dbReference type="Proteomes" id="UP000287865"/>
    </source>
</evidence>
<keyword evidence="14" id="KW-1185">Reference proteome</keyword>
<dbReference type="GO" id="GO:0031405">
    <property type="term" value="F:lipoic acid binding"/>
    <property type="evidence" value="ECO:0007669"/>
    <property type="project" value="TreeGrafter"/>
</dbReference>
<accession>A0A327X484</accession>
<dbReference type="GO" id="GO:0005737">
    <property type="term" value="C:cytoplasm"/>
    <property type="evidence" value="ECO:0007669"/>
    <property type="project" value="TreeGrafter"/>
</dbReference>
<dbReference type="FunFam" id="4.10.320.10:FF:000002">
    <property type="entry name" value="Dihydrolipoamide acetyltransferase component of pyruvate dehydrogenase complex"/>
    <property type="match status" value="1"/>
</dbReference>
<evidence type="ECO:0000256" key="2">
    <source>
        <dbReference type="ARBA" id="ARBA00007317"/>
    </source>
</evidence>
<dbReference type="GO" id="GO:0016407">
    <property type="term" value="F:acetyltransferase activity"/>
    <property type="evidence" value="ECO:0007669"/>
    <property type="project" value="TreeGrafter"/>
</dbReference>
<dbReference type="SUPFAM" id="SSF52777">
    <property type="entry name" value="CoA-dependent acyltransferases"/>
    <property type="match status" value="1"/>
</dbReference>
<dbReference type="PANTHER" id="PTHR43178:SF5">
    <property type="entry name" value="LIPOAMIDE ACYLTRANSFERASE COMPONENT OF BRANCHED-CHAIN ALPHA-KETO ACID DEHYDROGENASE COMPLEX, MITOCHONDRIAL"/>
    <property type="match status" value="1"/>
</dbReference>
<dbReference type="FunFam" id="3.30.559.10:FF:000027">
    <property type="entry name" value="Dihydrolipoamide acetyltransferase component of pyruvate dehydrogenase complex"/>
    <property type="match status" value="1"/>
</dbReference>
<dbReference type="AlphaFoldDB" id="A0A327X484"/>
<dbReference type="InterPro" id="IPR011053">
    <property type="entry name" value="Single_hybrid_motif"/>
</dbReference>
<comment type="similarity">
    <text evidence="2 7">Belongs to the 2-oxoacid dehydrogenase family.</text>
</comment>
<feature type="domain" description="Lipoyl-binding" evidence="9">
    <location>
        <begin position="2"/>
        <end position="77"/>
    </location>
</feature>
<dbReference type="Pfam" id="PF00364">
    <property type="entry name" value="Biotin_lipoyl"/>
    <property type="match status" value="2"/>
</dbReference>
<dbReference type="EC" id="2.3.1.-" evidence="7"/>
<proteinExistence type="inferred from homology"/>
<dbReference type="PROSITE" id="PS51826">
    <property type="entry name" value="PSBD"/>
    <property type="match status" value="1"/>
</dbReference>
<evidence type="ECO:0000259" key="10">
    <source>
        <dbReference type="PROSITE" id="PS51826"/>
    </source>
</evidence>
<keyword evidence="6 7" id="KW-0012">Acyltransferase</keyword>
<feature type="region of interest" description="Disordered" evidence="8">
    <location>
        <begin position="80"/>
        <end position="121"/>
    </location>
</feature>
<dbReference type="CDD" id="cd06849">
    <property type="entry name" value="lipoyl_domain"/>
    <property type="match status" value="2"/>
</dbReference>
<dbReference type="Proteomes" id="UP000249203">
    <property type="component" value="Unassembled WGS sequence"/>
</dbReference>
<evidence type="ECO:0000256" key="1">
    <source>
        <dbReference type="ARBA" id="ARBA00001938"/>
    </source>
</evidence>
<evidence type="ECO:0000256" key="5">
    <source>
        <dbReference type="ARBA" id="ARBA00022823"/>
    </source>
</evidence>
<feature type="domain" description="Lipoyl-binding" evidence="9">
    <location>
        <begin position="120"/>
        <end position="195"/>
    </location>
</feature>
<keyword evidence="4 7" id="KW-0808">Transferase</keyword>
<dbReference type="Pfam" id="PF00198">
    <property type="entry name" value="2-oxoacid_dh"/>
    <property type="match status" value="1"/>
</dbReference>
<dbReference type="InterPro" id="IPR001078">
    <property type="entry name" value="2-oxoacid_DH_actylTfrase"/>
</dbReference>
<organism evidence="11 13">
    <name type="scientific">Aliidiomarina maris</name>
    <dbReference type="NCBI Taxonomy" id="531312"/>
    <lineage>
        <taxon>Bacteria</taxon>
        <taxon>Pseudomonadati</taxon>
        <taxon>Pseudomonadota</taxon>
        <taxon>Gammaproteobacteria</taxon>
        <taxon>Alteromonadales</taxon>
        <taxon>Idiomarinaceae</taxon>
        <taxon>Aliidiomarina</taxon>
    </lineage>
</organism>
<dbReference type="SUPFAM" id="SSF47005">
    <property type="entry name" value="Peripheral subunit-binding domain of 2-oxo acid dehydrogenase complex"/>
    <property type="match status" value="1"/>
</dbReference>
<evidence type="ECO:0000313" key="12">
    <source>
        <dbReference type="EMBL" id="RUO28517.1"/>
    </source>
</evidence>
<evidence type="ECO:0000313" key="11">
    <source>
        <dbReference type="EMBL" id="RAK01695.1"/>
    </source>
</evidence>
<dbReference type="RefSeq" id="WP_111568172.1">
    <property type="nucleotide sequence ID" value="NZ_PIPK01000001.1"/>
</dbReference>
<dbReference type="Pfam" id="PF02817">
    <property type="entry name" value="E3_binding"/>
    <property type="match status" value="1"/>
</dbReference>
<evidence type="ECO:0000256" key="6">
    <source>
        <dbReference type="ARBA" id="ARBA00023315"/>
    </source>
</evidence>